<dbReference type="InterPro" id="IPR008995">
    <property type="entry name" value="Mo/tungstate-bd_C_term_dom"/>
</dbReference>
<gene>
    <name evidence="3" type="primary">mopA_1</name>
    <name evidence="3" type="ORF">GALL_20850</name>
</gene>
<organism evidence="3">
    <name type="scientific">mine drainage metagenome</name>
    <dbReference type="NCBI Taxonomy" id="410659"/>
    <lineage>
        <taxon>unclassified sequences</taxon>
        <taxon>metagenomes</taxon>
        <taxon>ecological metagenomes</taxon>
    </lineage>
</organism>
<dbReference type="PANTHER" id="PTHR30432">
    <property type="entry name" value="TRANSCRIPTIONAL REGULATOR MODE"/>
    <property type="match status" value="1"/>
</dbReference>
<evidence type="ECO:0000256" key="1">
    <source>
        <dbReference type="ARBA" id="ARBA00022505"/>
    </source>
</evidence>
<dbReference type="SUPFAM" id="SSF50331">
    <property type="entry name" value="MOP-like"/>
    <property type="match status" value="2"/>
</dbReference>
<comment type="caution">
    <text evidence="3">The sequence shown here is derived from an EMBL/GenBank/DDBJ whole genome shotgun (WGS) entry which is preliminary data.</text>
</comment>
<keyword evidence="1" id="KW-0500">Molybdenum</keyword>
<dbReference type="Pfam" id="PF03459">
    <property type="entry name" value="TOBE"/>
    <property type="match status" value="2"/>
</dbReference>
<reference evidence="3" key="1">
    <citation type="submission" date="2016-10" db="EMBL/GenBank/DDBJ databases">
        <title>Sequence of Gallionella enrichment culture.</title>
        <authorList>
            <person name="Poehlein A."/>
            <person name="Muehling M."/>
            <person name="Daniel R."/>
        </authorList>
    </citation>
    <scope>NUCLEOTIDE SEQUENCE</scope>
</reference>
<evidence type="ECO:0000313" key="3">
    <source>
        <dbReference type="EMBL" id="OIR17863.1"/>
    </source>
</evidence>
<dbReference type="AlphaFoldDB" id="A0A1J5TAB2"/>
<feature type="domain" description="Mop" evidence="2">
    <location>
        <begin position="74"/>
        <end position="140"/>
    </location>
</feature>
<dbReference type="NCBIfam" id="TIGR00638">
    <property type="entry name" value="Mop"/>
    <property type="match status" value="2"/>
</dbReference>
<dbReference type="PROSITE" id="PS51866">
    <property type="entry name" value="MOP"/>
    <property type="match status" value="2"/>
</dbReference>
<proteinExistence type="predicted"/>
<dbReference type="PANTHER" id="PTHR30432:SF1">
    <property type="entry name" value="DNA-BINDING TRANSCRIPTIONAL DUAL REGULATOR MODE"/>
    <property type="match status" value="1"/>
</dbReference>
<dbReference type="InterPro" id="IPR005116">
    <property type="entry name" value="Transp-assoc_OB_typ1"/>
</dbReference>
<dbReference type="GO" id="GO:0015689">
    <property type="term" value="P:molybdate ion transport"/>
    <property type="evidence" value="ECO:0007669"/>
    <property type="project" value="InterPro"/>
</dbReference>
<dbReference type="InterPro" id="IPR051815">
    <property type="entry name" value="Molybdate_resp_trans_reg"/>
</dbReference>
<name>A0A1J5TAB2_9ZZZZ</name>
<feature type="domain" description="Mop" evidence="2">
    <location>
        <begin position="2"/>
        <end position="68"/>
    </location>
</feature>
<protein>
    <submittedName>
        <fullName evidence="3">Molybdenum-pterin-binding protein MopA</fullName>
    </submittedName>
</protein>
<dbReference type="Gene3D" id="2.40.50.100">
    <property type="match status" value="2"/>
</dbReference>
<evidence type="ECO:0000259" key="2">
    <source>
        <dbReference type="PROSITE" id="PS51866"/>
    </source>
</evidence>
<dbReference type="InterPro" id="IPR004606">
    <property type="entry name" value="Mop_domain"/>
</dbReference>
<sequence>MKISARNVFQGTISAIKLGSVNTEVDITLGGNDKIVAIVTNGSVESLGLTAGKAVTALIKASSILVMTDSNGIALSARNVLAGKVSKLSNGQVNSEVGITLSSGATVFATITHDAVEELGIKEGVSASAVFKASSVIIGVAK</sequence>
<accession>A0A1J5TAB2</accession>
<dbReference type="EMBL" id="MLJW01000004">
    <property type="protein sequence ID" value="OIR17863.1"/>
    <property type="molecule type" value="Genomic_DNA"/>
</dbReference>